<dbReference type="PIRSF" id="PIRSF012565">
    <property type="entry name" value="DUF1027"/>
    <property type="match status" value="1"/>
</dbReference>
<feature type="compositionally biased region" description="Basic and acidic residues" evidence="1">
    <location>
        <begin position="191"/>
        <end position="225"/>
    </location>
</feature>
<feature type="region of interest" description="Disordered" evidence="1">
    <location>
        <begin position="155"/>
        <end position="225"/>
    </location>
</feature>
<dbReference type="RefSeq" id="WP_002327210.1">
    <property type="nucleotide sequence ID" value="NZ_CAMRQG010000020.1"/>
</dbReference>
<dbReference type="EMBL" id="PCGC01000010">
    <property type="protein sequence ID" value="PHL21891.1"/>
    <property type="molecule type" value="Genomic_DNA"/>
</dbReference>
<feature type="compositionally biased region" description="Basic residues" evidence="1">
    <location>
        <begin position="159"/>
        <end position="168"/>
    </location>
</feature>
<evidence type="ECO:0000313" key="3">
    <source>
        <dbReference type="Proteomes" id="UP000224303"/>
    </source>
</evidence>
<dbReference type="InterPro" id="IPR038141">
    <property type="entry name" value="YutD-like_sf"/>
</dbReference>
<dbReference type="Proteomes" id="UP000224303">
    <property type="component" value="Unassembled WGS sequence"/>
</dbReference>
<accession>A0A2D0CF35</accession>
<dbReference type="AlphaFoldDB" id="A0A2D0CF35"/>
<dbReference type="Gene3D" id="3.50.4.20">
    <property type="match status" value="1"/>
</dbReference>
<dbReference type="Pfam" id="PF06265">
    <property type="entry name" value="YutD-like"/>
    <property type="match status" value="1"/>
</dbReference>
<feature type="region of interest" description="Disordered" evidence="1">
    <location>
        <begin position="1"/>
        <end position="31"/>
    </location>
</feature>
<evidence type="ECO:0000256" key="1">
    <source>
        <dbReference type="SAM" id="MobiDB-lite"/>
    </source>
</evidence>
<name>A0A2D0CF35_ENTFC</name>
<evidence type="ECO:0000313" key="2">
    <source>
        <dbReference type="EMBL" id="PHL21891.1"/>
    </source>
</evidence>
<comment type="caution">
    <text evidence="2">The sequence shown here is derived from an EMBL/GenBank/DDBJ whole genome shotgun (WGS) entry which is preliminary data.</text>
</comment>
<dbReference type="InterPro" id="IPR009370">
    <property type="entry name" value="YutD-like"/>
</dbReference>
<protein>
    <submittedName>
        <fullName evidence="2">DUF1027 domain-containing protein</fullName>
    </submittedName>
</protein>
<sequence>MSAKQNEQQNVEHKKEIAKKKSSAEQETTVTEELTAALEEIVEEPKAEKVKGELVTLLDDSNFLIGERHYRLVSDYREGFNAEKLGERYSDVLARYDYIVGDWGYEQLRLKGFFQADNRRAHPDQRIDSLEDYLYEYCNFGCAYFVIERIGGKKEKTTQRRKKKKNHNRAYIDEKKGPVASNRKKPVIKNRKTEPAKTSEKVKKQEQPKQVEKTKTAFTIRKREE</sequence>
<proteinExistence type="predicted"/>
<reference evidence="2 3" key="1">
    <citation type="submission" date="2017-10" db="EMBL/GenBank/DDBJ databases">
        <title>Draft genomes of the Enterococcus faecium isolated from human feces before and after Helicobacter pylori eradication therapy.</title>
        <authorList>
            <person name="Prianichniikov N.A."/>
            <person name="Glushchenko O.E."/>
            <person name="Malakhova M.V."/>
        </authorList>
    </citation>
    <scope>NUCLEOTIDE SEQUENCE [LARGE SCALE GENOMIC DNA]</scope>
    <source>
        <strain evidence="2 3">Hp_5-7</strain>
    </source>
</reference>
<organism evidence="2 3">
    <name type="scientific">Enterococcus faecium</name>
    <name type="common">Streptococcus faecium</name>
    <dbReference type="NCBI Taxonomy" id="1352"/>
    <lineage>
        <taxon>Bacteria</taxon>
        <taxon>Bacillati</taxon>
        <taxon>Bacillota</taxon>
        <taxon>Bacilli</taxon>
        <taxon>Lactobacillales</taxon>
        <taxon>Enterococcaceae</taxon>
        <taxon>Enterococcus</taxon>
    </lineage>
</organism>
<gene>
    <name evidence="2" type="ORF">CQR37_06310</name>
</gene>